<dbReference type="AlphaFoldDB" id="A0A9Q3IQG4"/>
<dbReference type="EMBL" id="AVOT02053313">
    <property type="protein sequence ID" value="MBW0548160.1"/>
    <property type="molecule type" value="Genomic_DNA"/>
</dbReference>
<gene>
    <name evidence="1" type="ORF">O181_087875</name>
</gene>
<dbReference type="Proteomes" id="UP000765509">
    <property type="component" value="Unassembled WGS sequence"/>
</dbReference>
<name>A0A9Q3IQG4_9BASI</name>
<organism evidence="1 2">
    <name type="scientific">Austropuccinia psidii MF-1</name>
    <dbReference type="NCBI Taxonomy" id="1389203"/>
    <lineage>
        <taxon>Eukaryota</taxon>
        <taxon>Fungi</taxon>
        <taxon>Dikarya</taxon>
        <taxon>Basidiomycota</taxon>
        <taxon>Pucciniomycotina</taxon>
        <taxon>Pucciniomycetes</taxon>
        <taxon>Pucciniales</taxon>
        <taxon>Sphaerophragmiaceae</taxon>
        <taxon>Austropuccinia</taxon>
    </lineage>
</organism>
<keyword evidence="2" id="KW-1185">Reference proteome</keyword>
<comment type="caution">
    <text evidence="1">The sequence shown here is derived from an EMBL/GenBank/DDBJ whole genome shotgun (WGS) entry which is preliminary data.</text>
</comment>
<sequence length="173" mass="20923">MESYIASKIHLYNEYQPPFYEENYHQDYHYEEEELNTEDIDEENLKEALEIFSKTLHLVPKKYLKGVTEIIQEELEGTEDQMKLIFIKIQKIKNFIQEKKEKERTMKKVWSFATQILYLVPKTSLRSAKGILMEFEEKEEELEEEELLSSFITRISDYAKRRNIKRKEAQDII</sequence>
<reference evidence="1" key="1">
    <citation type="submission" date="2021-03" db="EMBL/GenBank/DDBJ databases">
        <title>Draft genome sequence of rust myrtle Austropuccinia psidii MF-1, a brazilian biotype.</title>
        <authorList>
            <person name="Quecine M.C."/>
            <person name="Pachon D.M.R."/>
            <person name="Bonatelli M.L."/>
            <person name="Correr F.H."/>
            <person name="Franceschini L.M."/>
            <person name="Leite T.F."/>
            <person name="Margarido G.R.A."/>
            <person name="Almeida C.A."/>
            <person name="Ferrarezi J.A."/>
            <person name="Labate C.A."/>
        </authorList>
    </citation>
    <scope>NUCLEOTIDE SEQUENCE</scope>
    <source>
        <strain evidence="1">MF-1</strain>
    </source>
</reference>
<accession>A0A9Q3IQG4</accession>
<evidence type="ECO:0000313" key="2">
    <source>
        <dbReference type="Proteomes" id="UP000765509"/>
    </source>
</evidence>
<proteinExistence type="predicted"/>
<evidence type="ECO:0000313" key="1">
    <source>
        <dbReference type="EMBL" id="MBW0548160.1"/>
    </source>
</evidence>
<protein>
    <submittedName>
        <fullName evidence="1">Uncharacterized protein</fullName>
    </submittedName>
</protein>